<sequence length="547" mass="61657">MKYALILLIMLSLSSGLVTESFRYQSTAGFFEDDYDLLFDPARIPEIGGARLWTSLANFVTGDETLFSDGSQPHIVIGGVAALGSLHPGGMYDRRADKTALNTGLNDPFGNPMYGDGELTIINWNNPDTLGNFTNRTVETTTRSAYETIESSDWYLALATRLNSTRLGIGFMHRDYRTAFTDPNDNFTYEYFVQDLEADTLEYQENASFGGDDVVKNSDNAFVFSAWLDREKVSFGFNLDFALLSTKNEAVIIGDSAEYDYPMQPDTSYTEVAILDSLMQPQNGNRITIGLKSFYNYSENTQGRFYLDLFTQSLDYGDDAMDHFFKTREQSYNTFTWDTVNAVTYYDGSRSTKGLRVGTRHLFNVSERLKFGIGFFFNTSSYSDSTAAIDTTVDITVFDNGDTISGPEDYTRTITQSETWMTQVDGSMNSFVIPVGLEFLIIKPLVFRLGAQHTLSYNDYTTTVELVDYQPQRTLTVYGDGSQSEVIQDPGPRPERSVQQETEKIPETNYYYGIGWSAGKNLQIDLMGFNEITDLSNWRLSVTLKFD</sequence>
<proteinExistence type="predicted"/>
<dbReference type="AlphaFoldDB" id="A0A0S8FR97"/>
<feature type="compositionally biased region" description="Basic and acidic residues" evidence="1">
    <location>
        <begin position="492"/>
        <end position="502"/>
    </location>
</feature>
<gene>
    <name evidence="3" type="ORF">AMJ83_07660</name>
</gene>
<organism evidence="3 4">
    <name type="scientific">candidate division WOR_3 bacterium SM23_42</name>
    <dbReference type="NCBI Taxonomy" id="1703779"/>
    <lineage>
        <taxon>Bacteria</taxon>
        <taxon>Bacteria division WOR-3</taxon>
    </lineage>
</organism>
<evidence type="ECO:0000256" key="2">
    <source>
        <dbReference type="SAM" id="SignalP"/>
    </source>
</evidence>
<accession>A0A0S8FR97</accession>
<dbReference type="Proteomes" id="UP000051373">
    <property type="component" value="Unassembled WGS sequence"/>
</dbReference>
<reference evidence="3 4" key="1">
    <citation type="journal article" date="2015" name="Microbiome">
        <title>Genomic resolution of linkages in carbon, nitrogen, and sulfur cycling among widespread estuary sediment bacteria.</title>
        <authorList>
            <person name="Baker B.J."/>
            <person name="Lazar C.S."/>
            <person name="Teske A.P."/>
            <person name="Dick G.J."/>
        </authorList>
    </citation>
    <scope>NUCLEOTIDE SEQUENCE [LARGE SCALE GENOMIC DNA]</scope>
    <source>
        <strain evidence="3">SM23_42</strain>
    </source>
</reference>
<name>A0A0S8FR97_UNCW3</name>
<feature type="region of interest" description="Disordered" evidence="1">
    <location>
        <begin position="480"/>
        <end position="502"/>
    </location>
</feature>
<feature type="signal peptide" evidence="2">
    <location>
        <begin position="1"/>
        <end position="20"/>
    </location>
</feature>
<evidence type="ECO:0000313" key="4">
    <source>
        <dbReference type="Proteomes" id="UP000051373"/>
    </source>
</evidence>
<dbReference type="EMBL" id="LJUJ01000016">
    <property type="protein sequence ID" value="KPK63225.1"/>
    <property type="molecule type" value="Genomic_DNA"/>
</dbReference>
<evidence type="ECO:0008006" key="5">
    <source>
        <dbReference type="Google" id="ProtNLM"/>
    </source>
</evidence>
<keyword evidence="2" id="KW-0732">Signal</keyword>
<evidence type="ECO:0000313" key="3">
    <source>
        <dbReference type="EMBL" id="KPK63225.1"/>
    </source>
</evidence>
<protein>
    <recommendedName>
        <fullName evidence="5">DUF5723 domain-containing protein</fullName>
    </recommendedName>
</protein>
<comment type="caution">
    <text evidence="3">The sequence shown here is derived from an EMBL/GenBank/DDBJ whole genome shotgun (WGS) entry which is preliminary data.</text>
</comment>
<evidence type="ECO:0000256" key="1">
    <source>
        <dbReference type="SAM" id="MobiDB-lite"/>
    </source>
</evidence>
<feature type="chain" id="PRO_5006646366" description="DUF5723 domain-containing protein" evidence="2">
    <location>
        <begin position="21"/>
        <end position="547"/>
    </location>
</feature>